<reference evidence="2" key="1">
    <citation type="submission" date="2022-10" db="EMBL/GenBank/DDBJ databases">
        <title>Luteolibacter sp. GHJ8, whole genome shotgun sequencing project.</title>
        <authorList>
            <person name="Zhao G."/>
            <person name="Shen L."/>
        </authorList>
    </citation>
    <scope>NUCLEOTIDE SEQUENCE</scope>
    <source>
        <strain evidence="2">GHJ8</strain>
    </source>
</reference>
<dbReference type="RefSeq" id="WP_264515879.1">
    <property type="nucleotide sequence ID" value="NZ_JAPDDR010000014.1"/>
</dbReference>
<accession>A0ABT3G922</accession>
<keyword evidence="1" id="KW-0472">Membrane</keyword>
<organism evidence="2 3">
    <name type="scientific">Luteolibacter rhizosphaerae</name>
    <dbReference type="NCBI Taxonomy" id="2989719"/>
    <lineage>
        <taxon>Bacteria</taxon>
        <taxon>Pseudomonadati</taxon>
        <taxon>Verrucomicrobiota</taxon>
        <taxon>Verrucomicrobiia</taxon>
        <taxon>Verrucomicrobiales</taxon>
        <taxon>Verrucomicrobiaceae</taxon>
        <taxon>Luteolibacter</taxon>
    </lineage>
</organism>
<evidence type="ECO:0000313" key="2">
    <source>
        <dbReference type="EMBL" id="MCW1916305.1"/>
    </source>
</evidence>
<evidence type="ECO:0000313" key="3">
    <source>
        <dbReference type="Proteomes" id="UP001165653"/>
    </source>
</evidence>
<gene>
    <name evidence="2" type="ORF">OJ996_22135</name>
</gene>
<evidence type="ECO:0000256" key="1">
    <source>
        <dbReference type="SAM" id="Phobius"/>
    </source>
</evidence>
<keyword evidence="1" id="KW-0812">Transmembrane</keyword>
<proteinExistence type="predicted"/>
<feature type="transmembrane region" description="Helical" evidence="1">
    <location>
        <begin position="195"/>
        <end position="214"/>
    </location>
</feature>
<sequence length="229" mass="26334">MEMPYRKESSHRPRSLLALVPRLVSFWLGLPVLAFLLWSWRDSMVHASCLNQAQGKPFQMVWPPADPHRLHSARPILSAEDPRLTMPEIEAPSIDALLSQPSYYDASLPASQQMPLKPHRNLPLNFANPWQATPSMVQRYLSLGSKGSVIYLSSRIVPAPRIPAWSYLRDQADAPWFPAPEYSHHEAMQSRTLRLPYWLLLAMVLPAWSLLLFWRARRLRKRLSNLTPA</sequence>
<feature type="transmembrane region" description="Helical" evidence="1">
    <location>
        <begin position="20"/>
        <end position="40"/>
    </location>
</feature>
<name>A0ABT3G922_9BACT</name>
<keyword evidence="3" id="KW-1185">Reference proteome</keyword>
<dbReference type="Proteomes" id="UP001165653">
    <property type="component" value="Unassembled WGS sequence"/>
</dbReference>
<keyword evidence="1" id="KW-1133">Transmembrane helix</keyword>
<comment type="caution">
    <text evidence="2">The sequence shown here is derived from an EMBL/GenBank/DDBJ whole genome shotgun (WGS) entry which is preliminary data.</text>
</comment>
<protein>
    <submittedName>
        <fullName evidence="2">Uncharacterized protein</fullName>
    </submittedName>
</protein>
<dbReference type="EMBL" id="JAPDDR010000014">
    <property type="protein sequence ID" value="MCW1916305.1"/>
    <property type="molecule type" value="Genomic_DNA"/>
</dbReference>